<keyword evidence="3" id="KW-1015">Disulfide bond</keyword>
<evidence type="ECO:0000313" key="6">
    <source>
        <dbReference type="EMBL" id="EKD21085.1"/>
    </source>
</evidence>
<dbReference type="PRINTS" id="PR00878">
    <property type="entry name" value="CHOLNESTRASE"/>
</dbReference>
<dbReference type="InterPro" id="IPR000997">
    <property type="entry name" value="Cholinesterase"/>
</dbReference>
<dbReference type="ESTHER" id="marbu-k1wtx1">
    <property type="family name" value="Fungal_carboxylesterase_lipase"/>
</dbReference>
<reference evidence="6 7" key="1">
    <citation type="journal article" date="2012" name="BMC Genomics">
        <title>Sequencing the genome of Marssonina brunnea reveals fungus-poplar co-evolution.</title>
        <authorList>
            <person name="Zhu S."/>
            <person name="Cao Y.-Z."/>
            <person name="Jiang C."/>
            <person name="Tan B.-Y."/>
            <person name="Wang Z."/>
            <person name="Feng S."/>
            <person name="Zhang L."/>
            <person name="Su X.-H."/>
            <person name="Brejova B."/>
            <person name="Vinar T."/>
            <person name="Xu M."/>
            <person name="Wang M.-X."/>
            <person name="Zhang S.-G."/>
            <person name="Huang M.-R."/>
            <person name="Wu R."/>
            <person name="Zhou Y."/>
        </authorList>
    </citation>
    <scope>NUCLEOTIDE SEQUENCE [LARGE SCALE GENOMIC DNA]</scope>
    <source>
        <strain evidence="6 7">MB_m1</strain>
    </source>
</reference>
<dbReference type="InterPro" id="IPR019826">
    <property type="entry name" value="Carboxylesterase_B_AS"/>
</dbReference>
<dbReference type="SUPFAM" id="SSF53474">
    <property type="entry name" value="alpha/beta-Hydrolases"/>
    <property type="match status" value="1"/>
</dbReference>
<feature type="chain" id="PRO_5005137312" description="Carboxylic ester hydrolase" evidence="4">
    <location>
        <begin position="19"/>
        <end position="553"/>
    </location>
</feature>
<protein>
    <recommendedName>
        <fullName evidence="4">Carboxylic ester hydrolase</fullName>
        <ecNumber evidence="4">3.1.1.-</ecNumber>
    </recommendedName>
</protein>
<dbReference type="Proteomes" id="UP000006753">
    <property type="component" value="Unassembled WGS sequence"/>
</dbReference>
<gene>
    <name evidence="6" type="ORF">MBM_00198</name>
</gene>
<dbReference type="AlphaFoldDB" id="K1WTX1"/>
<keyword evidence="4" id="KW-0732">Signal</keyword>
<evidence type="ECO:0000256" key="1">
    <source>
        <dbReference type="ARBA" id="ARBA00005964"/>
    </source>
</evidence>
<dbReference type="eggNOG" id="KOG4389">
    <property type="taxonomic scope" value="Eukaryota"/>
</dbReference>
<evidence type="ECO:0000259" key="5">
    <source>
        <dbReference type="Pfam" id="PF00135"/>
    </source>
</evidence>
<feature type="domain" description="Carboxylesterase type B" evidence="5">
    <location>
        <begin position="32"/>
        <end position="363"/>
    </location>
</feature>
<keyword evidence="2 4" id="KW-0378">Hydrolase</keyword>
<dbReference type="GO" id="GO:0004104">
    <property type="term" value="F:cholinesterase activity"/>
    <property type="evidence" value="ECO:0007669"/>
    <property type="project" value="InterPro"/>
</dbReference>
<sequence length="553" mass="59955">MLFFFSYAFAALVGAALAFSDTGSPLWTIGRSVTTSSGRVEGHSAANAPFVSEYLGIPYAIPPVGDLRWAAPRPFRAFKNSYVNGTSFGYSCPSIGGATFQAVLSYTGNLNLTVPAIQVLDSMIGQSEDIFSEDCLTLNIWTKPQTGERKKAVMLYLHGGAFTTGTSNIRAYNGQHLADTEDIVVVTINYRLNIFGFPGALNARNNLGLLDQRIALEWTRDNIRAFGGDPDRITVVGESAGASSVDFYSFAWTRDPIAAGFIAQSGTANVAVSARTSTELWYSAVSELNCGNVTSNPDVVLSCMRSRDQTTILRVVAALPDFGPAVDNITVFADNFARASAGNFIQKPYLIGINDNEVGFFRILYEAAGYVHSEGWWVLKGQSAFNCGAAQRSKFSAAKVPTWRYRYFGDFPNLSLSPASGAWHGSEVPMIFGTDLEIQNYTARTASQSITASYIRSAWSAFVKDPEAGLTKQVYLSYGWPRYNADTATLVMLAYNDNGTGTSFSLPADYDFLCPWVFPLGRMLLSNSSQSAVDMLAEFTKAMAGEVLGLFAV</sequence>
<evidence type="ECO:0000256" key="2">
    <source>
        <dbReference type="ARBA" id="ARBA00022801"/>
    </source>
</evidence>
<evidence type="ECO:0000313" key="7">
    <source>
        <dbReference type="Proteomes" id="UP000006753"/>
    </source>
</evidence>
<dbReference type="InterPro" id="IPR050654">
    <property type="entry name" value="AChE-related_enzymes"/>
</dbReference>
<feature type="signal peptide" evidence="4">
    <location>
        <begin position="1"/>
        <end position="18"/>
    </location>
</feature>
<name>K1WTX1_MARBU</name>
<dbReference type="OMA" id="NFARIPF"/>
<dbReference type="InParanoid" id="K1WTX1"/>
<dbReference type="PROSITE" id="PS00122">
    <property type="entry name" value="CARBOXYLESTERASE_B_1"/>
    <property type="match status" value="1"/>
</dbReference>
<dbReference type="EC" id="3.1.1.-" evidence="4"/>
<keyword evidence="7" id="KW-1185">Reference proteome</keyword>
<evidence type="ECO:0000256" key="3">
    <source>
        <dbReference type="ARBA" id="ARBA00023157"/>
    </source>
</evidence>
<dbReference type="KEGG" id="mbe:MBM_00198"/>
<dbReference type="EMBL" id="JH921428">
    <property type="protein sequence ID" value="EKD21085.1"/>
    <property type="molecule type" value="Genomic_DNA"/>
</dbReference>
<organism evidence="6 7">
    <name type="scientific">Marssonina brunnea f. sp. multigermtubi (strain MB_m1)</name>
    <name type="common">Marssonina leaf spot fungus</name>
    <dbReference type="NCBI Taxonomy" id="1072389"/>
    <lineage>
        <taxon>Eukaryota</taxon>
        <taxon>Fungi</taxon>
        <taxon>Dikarya</taxon>
        <taxon>Ascomycota</taxon>
        <taxon>Pezizomycotina</taxon>
        <taxon>Leotiomycetes</taxon>
        <taxon>Helotiales</taxon>
        <taxon>Drepanopezizaceae</taxon>
        <taxon>Drepanopeziza</taxon>
    </lineage>
</organism>
<dbReference type="InterPro" id="IPR002018">
    <property type="entry name" value="CarbesteraseB"/>
</dbReference>
<dbReference type="HOGENOM" id="CLU_006586_15_2_1"/>
<proteinExistence type="inferred from homology"/>
<accession>K1WTX1</accession>
<dbReference type="PANTHER" id="PTHR43918:SF4">
    <property type="entry name" value="CARBOXYLIC ESTER HYDROLASE"/>
    <property type="match status" value="1"/>
</dbReference>
<dbReference type="Gene3D" id="3.40.50.1820">
    <property type="entry name" value="alpha/beta hydrolase"/>
    <property type="match status" value="2"/>
</dbReference>
<dbReference type="Pfam" id="PF00135">
    <property type="entry name" value="COesterase"/>
    <property type="match status" value="1"/>
</dbReference>
<dbReference type="OrthoDB" id="408631at2759"/>
<dbReference type="InterPro" id="IPR029058">
    <property type="entry name" value="AB_hydrolase_fold"/>
</dbReference>
<evidence type="ECO:0000256" key="4">
    <source>
        <dbReference type="RuleBase" id="RU361235"/>
    </source>
</evidence>
<dbReference type="PANTHER" id="PTHR43918">
    <property type="entry name" value="ACETYLCHOLINESTERASE"/>
    <property type="match status" value="1"/>
</dbReference>
<comment type="similarity">
    <text evidence="1 4">Belongs to the type-B carboxylesterase/lipase family.</text>
</comment>